<dbReference type="EMBL" id="BAABJQ010000004">
    <property type="protein sequence ID" value="GAA5182253.1"/>
    <property type="molecule type" value="Genomic_DNA"/>
</dbReference>
<gene>
    <name evidence="2" type="ORF">GCM10023322_18850</name>
</gene>
<organism evidence="2 3">
    <name type="scientific">Rugosimonospora acidiphila</name>
    <dbReference type="NCBI Taxonomy" id="556531"/>
    <lineage>
        <taxon>Bacteria</taxon>
        <taxon>Bacillati</taxon>
        <taxon>Actinomycetota</taxon>
        <taxon>Actinomycetes</taxon>
        <taxon>Micromonosporales</taxon>
        <taxon>Micromonosporaceae</taxon>
        <taxon>Rugosimonospora</taxon>
    </lineage>
</organism>
<evidence type="ECO:0000256" key="1">
    <source>
        <dbReference type="SAM" id="MobiDB-lite"/>
    </source>
</evidence>
<sequence length="209" mass="21260">MASPGTAPAAGNAAPASAPASAHSTGPIYRKLPACEDFSASTLKSLVPDAQKTTDKHQGDNLSCSWDNYLALNGTNESRAIEINMGFFRDSSETATQAAKDKFGDLLSDAKGQAGTTAAGTKYGAVSSLSGLGTQAFSLDNTTQSDLATDGATTVDLMVDNVIVEIAFGGSDGPMGQEKPMAAIDTSKGAQTAAHAAIDWLTACSDCKS</sequence>
<name>A0ABP9RNC8_9ACTN</name>
<evidence type="ECO:0000313" key="3">
    <source>
        <dbReference type="Proteomes" id="UP001501570"/>
    </source>
</evidence>
<comment type="caution">
    <text evidence="2">The sequence shown here is derived from an EMBL/GenBank/DDBJ whole genome shotgun (WGS) entry which is preliminary data.</text>
</comment>
<keyword evidence="3" id="KW-1185">Reference proteome</keyword>
<dbReference type="Proteomes" id="UP001501570">
    <property type="component" value="Unassembled WGS sequence"/>
</dbReference>
<evidence type="ECO:0000313" key="2">
    <source>
        <dbReference type="EMBL" id="GAA5182253.1"/>
    </source>
</evidence>
<reference evidence="3" key="1">
    <citation type="journal article" date="2019" name="Int. J. Syst. Evol. Microbiol.">
        <title>The Global Catalogue of Microorganisms (GCM) 10K type strain sequencing project: providing services to taxonomists for standard genome sequencing and annotation.</title>
        <authorList>
            <consortium name="The Broad Institute Genomics Platform"/>
            <consortium name="The Broad Institute Genome Sequencing Center for Infectious Disease"/>
            <person name="Wu L."/>
            <person name="Ma J."/>
        </authorList>
    </citation>
    <scope>NUCLEOTIDE SEQUENCE [LARGE SCALE GENOMIC DNA]</scope>
    <source>
        <strain evidence="3">JCM 18304</strain>
    </source>
</reference>
<protein>
    <recommendedName>
        <fullName evidence="4">DUF3558 domain-containing protein</fullName>
    </recommendedName>
</protein>
<proteinExistence type="predicted"/>
<evidence type="ECO:0008006" key="4">
    <source>
        <dbReference type="Google" id="ProtNLM"/>
    </source>
</evidence>
<accession>A0ABP9RNC8</accession>
<feature type="region of interest" description="Disordered" evidence="1">
    <location>
        <begin position="1"/>
        <end position="23"/>
    </location>
</feature>